<reference evidence="2" key="1">
    <citation type="journal article" date="2020" name="Stud. Mycol.">
        <title>101 Dothideomycetes genomes: a test case for predicting lifestyles and emergence of pathogens.</title>
        <authorList>
            <person name="Haridas S."/>
            <person name="Albert R."/>
            <person name="Binder M."/>
            <person name="Bloem J."/>
            <person name="Labutti K."/>
            <person name="Salamov A."/>
            <person name="Andreopoulos B."/>
            <person name="Baker S."/>
            <person name="Barry K."/>
            <person name="Bills G."/>
            <person name="Bluhm B."/>
            <person name="Cannon C."/>
            <person name="Castanera R."/>
            <person name="Culley D."/>
            <person name="Daum C."/>
            <person name="Ezra D."/>
            <person name="Gonzalez J."/>
            <person name="Henrissat B."/>
            <person name="Kuo A."/>
            <person name="Liang C."/>
            <person name="Lipzen A."/>
            <person name="Lutzoni F."/>
            <person name="Magnuson J."/>
            <person name="Mondo S."/>
            <person name="Nolan M."/>
            <person name="Ohm R."/>
            <person name="Pangilinan J."/>
            <person name="Park H.-J."/>
            <person name="Ramirez L."/>
            <person name="Alfaro M."/>
            <person name="Sun H."/>
            <person name="Tritt A."/>
            <person name="Yoshinaga Y."/>
            <person name="Zwiers L.-H."/>
            <person name="Turgeon B."/>
            <person name="Goodwin S."/>
            <person name="Spatafora J."/>
            <person name="Crous P."/>
            <person name="Grigoriev I."/>
        </authorList>
    </citation>
    <scope>NUCLEOTIDE SEQUENCE</scope>
    <source>
        <strain evidence="2">CBS 116435</strain>
    </source>
</reference>
<dbReference type="InterPro" id="IPR003607">
    <property type="entry name" value="HD/PDEase_dom"/>
</dbReference>
<dbReference type="PANTHER" id="PTHR33594:SF1">
    <property type="entry name" value="HD_PDEASE DOMAIN-CONTAINING PROTEIN"/>
    <property type="match status" value="1"/>
</dbReference>
<dbReference type="CDD" id="cd00077">
    <property type="entry name" value="HDc"/>
    <property type="match status" value="1"/>
</dbReference>
<dbReference type="OrthoDB" id="16547at2759"/>
<dbReference type="Gene3D" id="1.10.3210.50">
    <property type="match status" value="1"/>
</dbReference>
<name>A0A9P4QEP2_9PEZI</name>
<sequence>MSEKPFDSSHDFHHIERVLALTETLAASENSLHPETQLDPLLITLTAILHDVGDSKYVLKPTEVDGVKMPAPTTESILLAHFAPVALASTVQLLTTNVSCSKEQKRPEEMKKLIAQYPELAIVQDADRLDALGAVGVARAFVFNGVRGEPLAKARSVFDTRLLPREKMMRTALGQKMAKERCDFLRAFMVNWDLERGGYELQFEQRQKVAELEKTKQL</sequence>
<dbReference type="SUPFAM" id="SSF109604">
    <property type="entry name" value="HD-domain/PDEase-like"/>
    <property type="match status" value="1"/>
</dbReference>
<evidence type="ECO:0000313" key="3">
    <source>
        <dbReference type="Proteomes" id="UP000799441"/>
    </source>
</evidence>
<feature type="domain" description="HD/PDEase" evidence="1">
    <location>
        <begin position="7"/>
        <end position="141"/>
    </location>
</feature>
<dbReference type="InterPro" id="IPR006674">
    <property type="entry name" value="HD_domain"/>
</dbReference>
<comment type="caution">
    <text evidence="2">The sequence shown here is derived from an EMBL/GenBank/DDBJ whole genome shotgun (WGS) entry which is preliminary data.</text>
</comment>
<dbReference type="Pfam" id="PF01966">
    <property type="entry name" value="HD"/>
    <property type="match status" value="1"/>
</dbReference>
<proteinExistence type="predicted"/>
<accession>A0A9P4QEP2</accession>
<evidence type="ECO:0000313" key="2">
    <source>
        <dbReference type="EMBL" id="KAF2723322.1"/>
    </source>
</evidence>
<dbReference type="AlphaFoldDB" id="A0A9P4QEP2"/>
<keyword evidence="3" id="KW-1185">Reference proteome</keyword>
<organism evidence="2 3">
    <name type="scientific">Polychaeton citri CBS 116435</name>
    <dbReference type="NCBI Taxonomy" id="1314669"/>
    <lineage>
        <taxon>Eukaryota</taxon>
        <taxon>Fungi</taxon>
        <taxon>Dikarya</taxon>
        <taxon>Ascomycota</taxon>
        <taxon>Pezizomycotina</taxon>
        <taxon>Dothideomycetes</taxon>
        <taxon>Dothideomycetidae</taxon>
        <taxon>Capnodiales</taxon>
        <taxon>Capnodiaceae</taxon>
        <taxon>Polychaeton</taxon>
    </lineage>
</organism>
<dbReference type="EMBL" id="MU003777">
    <property type="protein sequence ID" value="KAF2723322.1"/>
    <property type="molecule type" value="Genomic_DNA"/>
</dbReference>
<gene>
    <name evidence="2" type="ORF">K431DRAFT_220169</name>
</gene>
<evidence type="ECO:0000259" key="1">
    <source>
        <dbReference type="SMART" id="SM00471"/>
    </source>
</evidence>
<dbReference type="PANTHER" id="PTHR33594">
    <property type="entry name" value="SUPERFAMILY HYDROLASE, PUTATIVE (AFU_ORTHOLOGUE AFUA_1G03035)-RELATED"/>
    <property type="match status" value="1"/>
</dbReference>
<dbReference type="SMART" id="SM00471">
    <property type="entry name" value="HDc"/>
    <property type="match status" value="1"/>
</dbReference>
<dbReference type="Proteomes" id="UP000799441">
    <property type="component" value="Unassembled WGS sequence"/>
</dbReference>
<protein>
    <recommendedName>
        <fullName evidence="1">HD/PDEase domain-containing protein</fullName>
    </recommendedName>
</protein>